<dbReference type="GeneID" id="49611702"/>
<keyword evidence="5" id="KW-0614">Plasmid</keyword>
<dbReference type="PANTHER" id="PTHR40070:SF1">
    <property type="entry name" value="UPF0478 PROTEIN YTXG"/>
    <property type="match status" value="1"/>
</dbReference>
<dbReference type="InterPro" id="IPR009293">
    <property type="entry name" value="UPF0478"/>
</dbReference>
<accession>A0A0B2XKC4</accession>
<sequence>MTGGQIAALIAAGAFAVLVVFLIVMLLKVTKVLTDVSKTVTEANKSVTVVTENVDILSKEVEGLLSKANVLLDDVNGKVADLDPVFRAAGELGESVSSLNTASRNLTEHVTNVGRTTAKATVASKVGASALRFYQNRRQTKDKE</sequence>
<dbReference type="KEGG" id="lcv:FBA2_02125"/>
<keyword evidence="1" id="KW-0472">Membrane</keyword>
<evidence type="ECO:0000256" key="1">
    <source>
        <dbReference type="SAM" id="Phobius"/>
    </source>
</evidence>
<reference evidence="3 7" key="2">
    <citation type="submission" date="2018-07" db="EMBL/GenBank/DDBJ databases">
        <title>Lactobacillus curvatus genome sequence.</title>
        <authorList>
            <person name="Prechtl R."/>
        </authorList>
    </citation>
    <scope>NUCLEOTIDE SEQUENCE [LARGE SCALE GENOMIC DNA]</scope>
    <source>
        <strain evidence="3 7">TMW 1.1928</strain>
    </source>
</reference>
<reference evidence="2 6" key="1">
    <citation type="submission" date="2017-07" db="EMBL/GenBank/DDBJ databases">
        <title>Lactobacillus curvatus MRS6 whole genome.</title>
        <authorList>
            <person name="Jans C."/>
            <person name="Lagler S."/>
            <person name="Lacroix C."/>
            <person name="Meile L."/>
            <person name="Stevens M.J.A."/>
        </authorList>
    </citation>
    <scope>NUCLEOTIDE SEQUENCE [LARGE SCALE GENOMIC DNA]</scope>
    <source>
        <strain evidence="2 6">MRS6</strain>
    </source>
</reference>
<evidence type="ECO:0000313" key="6">
    <source>
        <dbReference type="Proteomes" id="UP000199749"/>
    </source>
</evidence>
<dbReference type="Proteomes" id="UP000825100">
    <property type="component" value="Chromosome"/>
</dbReference>
<evidence type="ECO:0000313" key="7">
    <source>
        <dbReference type="Proteomes" id="UP000257607"/>
    </source>
</evidence>
<dbReference type="PANTHER" id="PTHR40070">
    <property type="entry name" value="UPF0478 PROTEIN YTXG"/>
    <property type="match status" value="1"/>
</dbReference>
<dbReference type="Proteomes" id="UP000257607">
    <property type="component" value="Chromosome"/>
</dbReference>
<gene>
    <name evidence="2" type="ORF">CG419_08390</name>
    <name evidence="3" type="ORF">DT351_08855</name>
    <name evidence="4" type="ORF">LTWDN19_08510</name>
    <name evidence="5" type="ORF">PSR33_08260</name>
</gene>
<evidence type="ECO:0000313" key="5">
    <source>
        <dbReference type="EMBL" id="WDC93110.1"/>
    </source>
</evidence>
<dbReference type="EMBL" id="CP031003">
    <property type="protein sequence ID" value="AXN36434.1"/>
    <property type="molecule type" value="Genomic_DNA"/>
</dbReference>
<dbReference type="STRING" id="28038.BCY75_02570"/>
<reference evidence="5" key="4">
    <citation type="submission" date="2023-02" db="EMBL/GenBank/DDBJ databases">
        <title>Complete genome sequence of Lactobacillus curvatus CACC879 isolated from Pig feces.</title>
        <authorList>
            <person name="Park S."/>
            <person name="Park M.A."/>
            <person name="Kim D.-H."/>
            <person name="Kim Y."/>
        </authorList>
    </citation>
    <scope>NUCLEOTIDE SEQUENCE</scope>
    <source>
        <strain evidence="5">Curvatus</strain>
        <plasmid evidence="5">p1_CACC879</plasmid>
    </source>
</reference>
<dbReference type="EMBL" id="AP024685">
    <property type="protein sequence ID" value="BCX30284.1"/>
    <property type="molecule type" value="Genomic_DNA"/>
</dbReference>
<dbReference type="OrthoDB" id="2146420at2"/>
<dbReference type="RefSeq" id="WP_004271257.1">
    <property type="nucleotide sequence ID" value="NZ_AP024685.1"/>
</dbReference>
<evidence type="ECO:0000313" key="4">
    <source>
        <dbReference type="EMBL" id="BCX30284.1"/>
    </source>
</evidence>
<evidence type="ECO:0000313" key="8">
    <source>
        <dbReference type="Proteomes" id="UP000825100"/>
    </source>
</evidence>
<reference evidence="4 8" key="3">
    <citation type="submission" date="2021-05" db="EMBL/GenBank/DDBJ databases">
        <title>Complete Genome Sequence of Latilactobacillus sp. Strain WDN19, a High D-Aspartate-producing Lactic Acid Bacterium Isolated from a Japanese Pickle.</title>
        <authorList>
            <person name="Kajitani K."/>
            <person name="Takahashi S."/>
        </authorList>
    </citation>
    <scope>NUCLEOTIDE SEQUENCE [LARGE SCALE GENOMIC DNA]</scope>
    <source>
        <strain evidence="4 8">WDN19</strain>
    </source>
</reference>
<dbReference type="AlphaFoldDB" id="A0A0B2XKC4"/>
<name>A0A0B2XKC4_LATCU</name>
<proteinExistence type="predicted"/>
<evidence type="ECO:0000313" key="2">
    <source>
        <dbReference type="EMBL" id="ASN60632.1"/>
    </source>
</evidence>
<organism evidence="3 7">
    <name type="scientific">Latilactobacillus curvatus</name>
    <name type="common">Lactobacillus curvatus</name>
    <dbReference type="NCBI Taxonomy" id="28038"/>
    <lineage>
        <taxon>Bacteria</taxon>
        <taxon>Bacillati</taxon>
        <taxon>Bacillota</taxon>
        <taxon>Bacilli</taxon>
        <taxon>Lactobacillales</taxon>
        <taxon>Lactobacillaceae</taxon>
        <taxon>Latilactobacillus</taxon>
    </lineage>
</organism>
<feature type="transmembrane region" description="Helical" evidence="1">
    <location>
        <begin position="6"/>
        <end position="27"/>
    </location>
</feature>
<dbReference type="Proteomes" id="UP000199749">
    <property type="component" value="Chromosome"/>
</dbReference>
<evidence type="ECO:0000313" key="3">
    <source>
        <dbReference type="EMBL" id="AXN36434.1"/>
    </source>
</evidence>
<geneLocation type="plasmid" evidence="5 9">
    <name>p1_CACC879</name>
</geneLocation>
<keyword evidence="1" id="KW-1133">Transmembrane helix</keyword>
<protein>
    <submittedName>
        <fullName evidence="3">DUF948 domain-containing protein</fullName>
    </submittedName>
    <submittedName>
        <fullName evidence="4">General stress protein</fullName>
    </submittedName>
</protein>
<evidence type="ECO:0000313" key="9">
    <source>
        <dbReference type="Proteomes" id="UP001215533"/>
    </source>
</evidence>
<dbReference type="Proteomes" id="UP001215533">
    <property type="component" value="Plasmid p1_CACC879"/>
</dbReference>
<dbReference type="Pfam" id="PF06103">
    <property type="entry name" value="DUF948"/>
    <property type="match status" value="1"/>
</dbReference>
<dbReference type="EMBL" id="CP117684">
    <property type="protein sequence ID" value="WDC93110.1"/>
    <property type="molecule type" value="Genomic_DNA"/>
</dbReference>
<keyword evidence="8" id="KW-1185">Reference proteome</keyword>
<dbReference type="EMBL" id="CP022474">
    <property type="protein sequence ID" value="ASN60632.1"/>
    <property type="molecule type" value="Genomic_DNA"/>
</dbReference>
<keyword evidence="1" id="KW-0812">Transmembrane</keyword>